<dbReference type="InterPro" id="IPR003609">
    <property type="entry name" value="Pan_app"/>
</dbReference>
<keyword evidence="1" id="KW-0812">Transmembrane</keyword>
<evidence type="ECO:0000313" key="3">
    <source>
        <dbReference type="EnsemblMetazoa" id="G23130.1:cds"/>
    </source>
</evidence>
<evidence type="ECO:0000259" key="2">
    <source>
        <dbReference type="PROSITE" id="PS50948"/>
    </source>
</evidence>
<dbReference type="AlphaFoldDB" id="A0A8W8KGZ4"/>
<evidence type="ECO:0000313" key="4">
    <source>
        <dbReference type="Proteomes" id="UP000005408"/>
    </source>
</evidence>
<dbReference type="EnsemblMetazoa" id="G23130.1">
    <property type="protein sequence ID" value="G23130.1:cds"/>
    <property type="gene ID" value="G23130"/>
</dbReference>
<dbReference type="Proteomes" id="UP000005408">
    <property type="component" value="Unassembled WGS sequence"/>
</dbReference>
<keyword evidence="1" id="KW-0472">Membrane</keyword>
<accession>A0A8W8KGZ4</accession>
<dbReference type="PROSITE" id="PS50948">
    <property type="entry name" value="PAN"/>
    <property type="match status" value="1"/>
</dbReference>
<feature type="transmembrane region" description="Helical" evidence="1">
    <location>
        <begin position="380"/>
        <end position="402"/>
    </location>
</feature>
<name>A0A8W8KGZ4_MAGGI</name>
<sequence length="418" mass="45711">MEVSLVNNECTIQRCTVDYFDHGYYTEPQDKSVILTSPSSSPDTCSGMCTLDISCSGFSFNKLTAECQLSQLSNPKSSLCSSCFFHSKRCTSAPDLKTLPVSSATISTTPVKSTSKLFTKPTISMTKFYTTESSSTMSNVKPSLVTSAISKSINTNTEDVKHFSYITNGRSTFERNNSNINDSKTEMVKFQITTASSVKPSTTDIGTSKSLDKSTDISNVRLTSNITPQPTTDVRNTTPIALTFTSSNTYSHSNAIKVYTQTSQSPNNTRIVQSSQFSDRIFQNTTTSNLLQTFTTAFSNSPLNFTNAVSTADVQMTSVNNQINNSTPRILCSCSCRETESNLDQLILQRKKELKMEVKTLSITKRKYISVSDPRTSSKAVGFLGILILCLFGALIVATDLINLIPKTSKILPTNTSS</sequence>
<organism evidence="3 4">
    <name type="scientific">Magallana gigas</name>
    <name type="common">Pacific oyster</name>
    <name type="synonym">Crassostrea gigas</name>
    <dbReference type="NCBI Taxonomy" id="29159"/>
    <lineage>
        <taxon>Eukaryota</taxon>
        <taxon>Metazoa</taxon>
        <taxon>Spiralia</taxon>
        <taxon>Lophotrochozoa</taxon>
        <taxon>Mollusca</taxon>
        <taxon>Bivalvia</taxon>
        <taxon>Autobranchia</taxon>
        <taxon>Pteriomorphia</taxon>
        <taxon>Ostreida</taxon>
        <taxon>Ostreoidea</taxon>
        <taxon>Ostreidae</taxon>
        <taxon>Magallana</taxon>
    </lineage>
</organism>
<proteinExistence type="predicted"/>
<dbReference type="OMA" id="CRETESN"/>
<feature type="domain" description="Apple" evidence="2">
    <location>
        <begin position="15"/>
        <end position="90"/>
    </location>
</feature>
<protein>
    <recommendedName>
        <fullName evidence="2">Apple domain-containing protein</fullName>
    </recommendedName>
</protein>
<reference evidence="3" key="1">
    <citation type="submission" date="2022-08" db="UniProtKB">
        <authorList>
            <consortium name="EnsemblMetazoa"/>
        </authorList>
    </citation>
    <scope>IDENTIFICATION</scope>
    <source>
        <strain evidence="3">05x7-T-G4-1.051#20</strain>
    </source>
</reference>
<keyword evidence="1" id="KW-1133">Transmembrane helix</keyword>
<evidence type="ECO:0000256" key="1">
    <source>
        <dbReference type="SAM" id="Phobius"/>
    </source>
</evidence>
<keyword evidence="4" id="KW-1185">Reference proteome</keyword>